<organism evidence="16 17">
    <name type="scientific">Faucicola osloensis</name>
    <name type="common">Moraxella osloensis</name>
    <dbReference type="NCBI Taxonomy" id="34062"/>
    <lineage>
        <taxon>Bacteria</taxon>
        <taxon>Pseudomonadati</taxon>
        <taxon>Pseudomonadota</taxon>
        <taxon>Gammaproteobacteria</taxon>
        <taxon>Moraxellales</taxon>
        <taxon>Moraxellaceae</taxon>
        <taxon>Faucicola</taxon>
    </lineage>
</organism>
<dbReference type="GO" id="GO:0006355">
    <property type="term" value="P:regulation of DNA-templated transcription"/>
    <property type="evidence" value="ECO:0007669"/>
    <property type="project" value="InterPro"/>
</dbReference>
<keyword evidence="6 13" id="KW-0489">Methyltransferase</keyword>
<dbReference type="InterPro" id="IPR049560">
    <property type="entry name" value="MeTrfase_RsmB-F_NOP2_cat"/>
</dbReference>
<evidence type="ECO:0000256" key="1">
    <source>
        <dbReference type="ARBA" id="ARBA00002724"/>
    </source>
</evidence>
<accession>A0A2I1RHT4</accession>
<feature type="binding site" evidence="13">
    <location>
        <position position="339"/>
    </location>
    <ligand>
        <name>S-adenosyl-L-methionine</name>
        <dbReference type="ChEBI" id="CHEBI:59789"/>
    </ligand>
</feature>
<keyword evidence="14" id="KW-0175">Coiled coil</keyword>
<comment type="caution">
    <text evidence="16">The sequence shown here is derived from an EMBL/GenBank/DDBJ whole genome shotgun (WGS) entry which is preliminary data.</text>
</comment>
<evidence type="ECO:0000256" key="11">
    <source>
        <dbReference type="ARBA" id="ARBA00031088"/>
    </source>
</evidence>
<reference evidence="16 17" key="1">
    <citation type="submission" date="2017-12" db="EMBL/GenBank/DDBJ databases">
        <title>Phylogenetic diversity of female urinary microbiome.</title>
        <authorList>
            <person name="Thomas-White K."/>
            <person name="Wolfe A.J."/>
        </authorList>
    </citation>
    <scope>NUCLEOTIDE SEQUENCE [LARGE SCALE GENOMIC DNA]</scope>
    <source>
        <strain evidence="16 17">UMB0416</strain>
    </source>
</reference>
<name>A0A2I1RHT4_FAUOS</name>
<evidence type="ECO:0000313" key="16">
    <source>
        <dbReference type="EMBL" id="PKZ68693.1"/>
    </source>
</evidence>
<dbReference type="Pfam" id="PF22458">
    <property type="entry name" value="RsmF-B_ferredox"/>
    <property type="match status" value="1"/>
</dbReference>
<dbReference type="SUPFAM" id="SSF53335">
    <property type="entry name" value="S-adenosyl-L-methionine-dependent methyltransferases"/>
    <property type="match status" value="1"/>
</dbReference>
<dbReference type="InterPro" id="IPR035926">
    <property type="entry name" value="NusB-like_sf"/>
</dbReference>
<evidence type="ECO:0000256" key="3">
    <source>
        <dbReference type="ARBA" id="ARBA00012140"/>
    </source>
</evidence>
<evidence type="ECO:0000256" key="14">
    <source>
        <dbReference type="SAM" id="Coils"/>
    </source>
</evidence>
<evidence type="ECO:0000256" key="13">
    <source>
        <dbReference type="PROSITE-ProRule" id="PRU01023"/>
    </source>
</evidence>
<dbReference type="SUPFAM" id="SSF48013">
    <property type="entry name" value="NusB-like"/>
    <property type="match status" value="1"/>
</dbReference>
<dbReference type="InterPro" id="IPR004573">
    <property type="entry name" value="rRNA_ssu_MeTfrase_B"/>
</dbReference>
<dbReference type="Gene3D" id="3.40.50.150">
    <property type="entry name" value="Vaccinia Virus protein VP39"/>
    <property type="match status" value="1"/>
</dbReference>
<feature type="active site" description="Nucleophile" evidence="13">
    <location>
        <position position="392"/>
    </location>
</feature>
<dbReference type="PANTHER" id="PTHR22807">
    <property type="entry name" value="NOP2 YEAST -RELATED NOL1/NOP2/FMU SUN DOMAIN-CONTAINING"/>
    <property type="match status" value="1"/>
</dbReference>
<comment type="caution">
    <text evidence="13">Lacks conserved residue(s) required for the propagation of feature annotation.</text>
</comment>
<sequence>MRHIMTQLHSQLNTRAKVVATLERIQQGESLSSLLDPLLNQVSEKDKGFAHELLLGTLRQWWALARIGESLIEHEVTDKGVWAALNIGLYQLLYMDTPDYAAIGETVEAVKQLDKGYGAGLINAILRKVQKNPAKFAKKIEKNHSLPNWLAKQLKQDWGEYYVELGQALRQPAPIFLRVNRKFCSVEDYADILTQQGIGFALVSIGFEKVQTIQLTDAIRITDLPKFAEGWISVQDKHAQLSAHILASLALDKSLTVLDACTAPGGKLAHLLELDQSKTFHVKHQNIAHVIALDNDEKRLQRVSQNLERLQLNQENVQLVCDDATTFQADTQFDVIVLDAPCTATGVIRRHPDIALLRTEQDVGQTAALQARILANCWHNLATNGYLLYITCSMLKAENENQLQAFLATHKAAQIVDFSLNLPNQIKQNIGYQCLPLHQNDGDGFYYALLQKRG</sequence>
<dbReference type="InterPro" id="IPR006027">
    <property type="entry name" value="NusB_RsmB_TIM44"/>
</dbReference>
<feature type="binding site" evidence="13">
    <location>
        <position position="323"/>
    </location>
    <ligand>
        <name>S-adenosyl-L-methionine</name>
        <dbReference type="ChEBI" id="CHEBI:59789"/>
    </ligand>
</feature>
<keyword evidence="5" id="KW-0698">rRNA processing</keyword>
<feature type="coiled-coil region" evidence="14">
    <location>
        <begin position="293"/>
        <end position="320"/>
    </location>
</feature>
<dbReference type="InterPro" id="IPR054728">
    <property type="entry name" value="RsmB-like_ferredoxin"/>
</dbReference>
<evidence type="ECO:0000256" key="10">
    <source>
        <dbReference type="ARBA" id="ARBA00030399"/>
    </source>
</evidence>
<dbReference type="InterPro" id="IPR001678">
    <property type="entry name" value="MeTrfase_RsmB-F_NOP2_dom"/>
</dbReference>
<evidence type="ECO:0000256" key="5">
    <source>
        <dbReference type="ARBA" id="ARBA00022552"/>
    </source>
</evidence>
<evidence type="ECO:0000256" key="4">
    <source>
        <dbReference type="ARBA" id="ARBA00022490"/>
    </source>
</evidence>
<keyword evidence="4" id="KW-0963">Cytoplasm</keyword>
<dbReference type="NCBIfam" id="TIGR00563">
    <property type="entry name" value="rsmB"/>
    <property type="match status" value="1"/>
</dbReference>
<dbReference type="PROSITE" id="PS51686">
    <property type="entry name" value="SAM_MT_RSMB_NOP"/>
    <property type="match status" value="1"/>
</dbReference>
<dbReference type="PANTHER" id="PTHR22807:SF61">
    <property type="entry name" value="NOL1_NOP2_SUN FAMILY PROTEIN _ ANTITERMINATION NUSB DOMAIN-CONTAINING PROTEIN"/>
    <property type="match status" value="1"/>
</dbReference>
<dbReference type="Pfam" id="PF01189">
    <property type="entry name" value="Methyltr_RsmB-F"/>
    <property type="match status" value="1"/>
</dbReference>
<keyword evidence="9 13" id="KW-0694">RNA-binding</keyword>
<dbReference type="CDD" id="cd02440">
    <property type="entry name" value="AdoMet_MTases"/>
    <property type="match status" value="1"/>
</dbReference>
<dbReference type="InterPro" id="IPR029063">
    <property type="entry name" value="SAM-dependent_MTases_sf"/>
</dbReference>
<keyword evidence="7 13" id="KW-0808">Transferase</keyword>
<dbReference type="PRINTS" id="PR02008">
    <property type="entry name" value="RCMTFAMILY"/>
</dbReference>
<keyword evidence="8 13" id="KW-0949">S-adenosyl-L-methionine</keyword>
<dbReference type="GO" id="GO:0008649">
    <property type="term" value="F:rRNA methyltransferase activity"/>
    <property type="evidence" value="ECO:0007669"/>
    <property type="project" value="InterPro"/>
</dbReference>
<evidence type="ECO:0000256" key="6">
    <source>
        <dbReference type="ARBA" id="ARBA00022603"/>
    </source>
</evidence>
<dbReference type="Gene3D" id="1.10.940.10">
    <property type="entry name" value="NusB-like"/>
    <property type="match status" value="1"/>
</dbReference>
<dbReference type="AlphaFoldDB" id="A0A2I1RHT4"/>
<comment type="similarity">
    <text evidence="13">Belongs to the class I-like SAM-binding methyltransferase superfamily. RsmB/NOP family.</text>
</comment>
<comment type="catalytic activity">
    <reaction evidence="12">
        <text>cytidine(967) in 16S rRNA + S-adenosyl-L-methionine = 5-methylcytidine(967) in 16S rRNA + S-adenosyl-L-homocysteine + H(+)</text>
        <dbReference type="Rhea" id="RHEA:42748"/>
        <dbReference type="Rhea" id="RHEA-COMP:10219"/>
        <dbReference type="Rhea" id="RHEA-COMP:10220"/>
        <dbReference type="ChEBI" id="CHEBI:15378"/>
        <dbReference type="ChEBI" id="CHEBI:57856"/>
        <dbReference type="ChEBI" id="CHEBI:59789"/>
        <dbReference type="ChEBI" id="CHEBI:74483"/>
        <dbReference type="ChEBI" id="CHEBI:82748"/>
        <dbReference type="EC" id="2.1.1.176"/>
    </reaction>
</comment>
<feature type="binding site" evidence="13">
    <location>
        <position position="294"/>
    </location>
    <ligand>
        <name>S-adenosyl-L-methionine</name>
        <dbReference type="ChEBI" id="CHEBI:59789"/>
    </ligand>
</feature>
<gene>
    <name evidence="16" type="ORF">CYJ96_07425</name>
</gene>
<evidence type="ECO:0000256" key="12">
    <source>
        <dbReference type="ARBA" id="ARBA00047283"/>
    </source>
</evidence>
<dbReference type="EC" id="2.1.1.176" evidence="3"/>
<comment type="subcellular location">
    <subcellularLocation>
        <location evidence="2">Cytoplasm</location>
    </subcellularLocation>
</comment>
<dbReference type="GO" id="GO:0005737">
    <property type="term" value="C:cytoplasm"/>
    <property type="evidence" value="ECO:0007669"/>
    <property type="project" value="UniProtKB-SubCell"/>
</dbReference>
<dbReference type="Pfam" id="PF01029">
    <property type="entry name" value="NusB"/>
    <property type="match status" value="1"/>
</dbReference>
<protein>
    <recommendedName>
        <fullName evidence="3">16S rRNA (cytosine(967)-C(5))-methyltransferase</fullName>
        <ecNumber evidence="3">2.1.1.176</ecNumber>
    </recommendedName>
    <alternativeName>
        <fullName evidence="10">16S rRNA m5C967 methyltransferase</fullName>
    </alternativeName>
    <alternativeName>
        <fullName evidence="11">rRNA (cytosine-C(5)-)-methyltransferase RsmB</fullName>
    </alternativeName>
</protein>
<comment type="function">
    <text evidence="1">Specifically methylates the cytosine at position 967 (m5C967) of 16S rRNA.</text>
</comment>
<dbReference type="EMBL" id="PKJS01000008">
    <property type="protein sequence ID" value="PKZ68693.1"/>
    <property type="molecule type" value="Genomic_DNA"/>
</dbReference>
<evidence type="ECO:0000256" key="2">
    <source>
        <dbReference type="ARBA" id="ARBA00004496"/>
    </source>
</evidence>
<feature type="domain" description="SAM-dependent MTase RsmB/NOP-type" evidence="15">
    <location>
        <begin position="165"/>
        <end position="453"/>
    </location>
</feature>
<dbReference type="GO" id="GO:0003723">
    <property type="term" value="F:RNA binding"/>
    <property type="evidence" value="ECO:0007669"/>
    <property type="project" value="UniProtKB-UniRule"/>
</dbReference>
<evidence type="ECO:0000259" key="15">
    <source>
        <dbReference type="PROSITE" id="PS51686"/>
    </source>
</evidence>
<dbReference type="InterPro" id="IPR023267">
    <property type="entry name" value="RCMT"/>
</dbReference>
<dbReference type="Proteomes" id="UP000234914">
    <property type="component" value="Unassembled WGS sequence"/>
</dbReference>
<evidence type="ECO:0000256" key="7">
    <source>
        <dbReference type="ARBA" id="ARBA00022679"/>
    </source>
</evidence>
<evidence type="ECO:0000256" key="9">
    <source>
        <dbReference type="ARBA" id="ARBA00022884"/>
    </source>
</evidence>
<proteinExistence type="inferred from homology"/>
<evidence type="ECO:0000313" key="17">
    <source>
        <dbReference type="Proteomes" id="UP000234914"/>
    </source>
</evidence>
<evidence type="ECO:0000256" key="8">
    <source>
        <dbReference type="ARBA" id="ARBA00022691"/>
    </source>
</evidence>
<dbReference type="NCBIfam" id="NF008149">
    <property type="entry name" value="PRK10901.1"/>
    <property type="match status" value="1"/>
</dbReference>